<dbReference type="OrthoDB" id="10448992at2759"/>
<protein>
    <submittedName>
        <fullName evidence="3">Uncharacterized protein</fullName>
    </submittedName>
</protein>
<reference evidence="3" key="2">
    <citation type="journal article" date="2007" name="Science">
        <title>Draft genome sequence of the sexually transmitted pathogen Trichomonas vaginalis.</title>
        <authorList>
            <person name="Carlton J.M."/>
            <person name="Hirt R.P."/>
            <person name="Silva J.C."/>
            <person name="Delcher A.L."/>
            <person name="Schatz M."/>
            <person name="Zhao Q."/>
            <person name="Wortman J.R."/>
            <person name="Bidwell S.L."/>
            <person name="Alsmark U.C.M."/>
            <person name="Besteiro S."/>
            <person name="Sicheritz-Ponten T."/>
            <person name="Noel C.J."/>
            <person name="Dacks J.B."/>
            <person name="Foster P.G."/>
            <person name="Simillion C."/>
            <person name="Van de Peer Y."/>
            <person name="Miranda-Saavedra D."/>
            <person name="Barton G.J."/>
            <person name="Westrop G.D."/>
            <person name="Mueller S."/>
            <person name="Dessi D."/>
            <person name="Fiori P.L."/>
            <person name="Ren Q."/>
            <person name="Paulsen I."/>
            <person name="Zhang H."/>
            <person name="Bastida-Corcuera F.D."/>
            <person name="Simoes-Barbosa A."/>
            <person name="Brown M.T."/>
            <person name="Hayes R.D."/>
            <person name="Mukherjee M."/>
            <person name="Okumura C.Y."/>
            <person name="Schneider R."/>
            <person name="Smith A.J."/>
            <person name="Vanacova S."/>
            <person name="Villalvazo M."/>
            <person name="Haas B.J."/>
            <person name="Pertea M."/>
            <person name="Feldblyum T.V."/>
            <person name="Utterback T.R."/>
            <person name="Shu C.L."/>
            <person name="Osoegawa K."/>
            <person name="de Jong P.J."/>
            <person name="Hrdy I."/>
            <person name="Horvathova L."/>
            <person name="Zubacova Z."/>
            <person name="Dolezal P."/>
            <person name="Malik S.B."/>
            <person name="Logsdon J.M. Jr."/>
            <person name="Henze K."/>
            <person name="Gupta A."/>
            <person name="Wang C.C."/>
            <person name="Dunne R.L."/>
            <person name="Upcroft J.A."/>
            <person name="Upcroft P."/>
            <person name="White O."/>
            <person name="Salzberg S.L."/>
            <person name="Tang P."/>
            <person name="Chiu C.-H."/>
            <person name="Lee Y.-S."/>
            <person name="Embley T.M."/>
            <person name="Coombs G.H."/>
            <person name="Mottram J.C."/>
            <person name="Tachezy J."/>
            <person name="Fraser-Liggett C.M."/>
            <person name="Johnson P.J."/>
        </authorList>
    </citation>
    <scope>NUCLEOTIDE SEQUENCE [LARGE SCALE GENOMIC DNA]</scope>
    <source>
        <strain evidence="3">G3</strain>
    </source>
</reference>
<dbReference type="InParanoid" id="A2DHT4"/>
<evidence type="ECO:0000313" key="4">
    <source>
        <dbReference type="Proteomes" id="UP000001542"/>
    </source>
</evidence>
<proteinExistence type="predicted"/>
<accession>A2DHT4</accession>
<feature type="region of interest" description="Disordered" evidence="2">
    <location>
        <begin position="618"/>
        <end position="665"/>
    </location>
</feature>
<feature type="coiled-coil region" evidence="1">
    <location>
        <begin position="547"/>
        <end position="618"/>
    </location>
</feature>
<dbReference type="AlphaFoldDB" id="A2DHT4"/>
<evidence type="ECO:0000256" key="2">
    <source>
        <dbReference type="SAM" id="MobiDB-lite"/>
    </source>
</evidence>
<dbReference type="SMR" id="A2DHT4"/>
<evidence type="ECO:0000256" key="1">
    <source>
        <dbReference type="SAM" id="Coils"/>
    </source>
</evidence>
<keyword evidence="1" id="KW-0175">Coiled coil</keyword>
<dbReference type="Proteomes" id="UP000001542">
    <property type="component" value="Unassembled WGS sequence"/>
</dbReference>
<sequence>MKAVNTRLLPLQTLYPKKKEKEPQKKVVPFVKPGVSAKIPTEQQNSDSIRYVQASLIKKNIMGLEANLKEIENDTTFVANAMAKALQVPTAIESTFNRIHGRIYDIQREIEYSSNSLDDQALTIQSNFRRFKNQIHYEKIMNAVHRTMQRDCAAIHECLLGFLLSYSKTDDHLRILMNRRFLVRNRHALRFWREWSEQATIEDQKREAQIPQLQESWTRRQVAQFLRKWRDLSFSKHSRKAVRQLQQKIAAEAQRRLAETPGDQKLTILEQLAEQRVQVILDFAKQNYVYHMQSITFRWWRRFIEQCKNESRSGNAIAREFYVTRKKKTFFQAWYSLSVGRVNVFGGYSKWQRPVNKRIALYKDDCSLKRIVVREWRLIVVRRKNMIAFREKSEREFLRRCLVQFHLAASDRRNRLAHMVETYIAILHGQMHRVFIAWHHCVVKNKVRRQPNDFLEKRYLLMRKFRKKRTFFRRWAVRYTEHSTTRFDNFKNEVSTYVEHWESAGNEMKSSMVLISSLNEKLTTELAGRKTDLENSKRTVEFMKNEQLSLALAMKNAKAEIERLQELIGKSSMRYFVDIKPIHANVVENVPAALAAYIAQKEEEKQRLAAERAAQQAALIQKNQRPVNSGAKRRKTTFSGVKNGVSRNSQNRPTRKSLSTDQTTE</sequence>
<dbReference type="VEuPathDB" id="TrichDB:TVAGG3_0303530"/>
<name>A2DHT4_TRIV3</name>
<dbReference type="EMBL" id="DS113201">
    <property type="protein sequence ID" value="EAY20132.1"/>
    <property type="molecule type" value="Genomic_DNA"/>
</dbReference>
<keyword evidence="4" id="KW-1185">Reference proteome</keyword>
<gene>
    <name evidence="3" type="ORF">TVAG_366400</name>
</gene>
<dbReference type="KEGG" id="tva:5465666"/>
<dbReference type="RefSeq" id="XP_001581118.1">
    <property type="nucleotide sequence ID" value="XM_001581068.1"/>
</dbReference>
<dbReference type="VEuPathDB" id="TrichDB:TVAG_366400"/>
<feature type="compositionally biased region" description="Polar residues" evidence="2">
    <location>
        <begin position="637"/>
        <end position="665"/>
    </location>
</feature>
<reference evidence="3" key="1">
    <citation type="submission" date="2006-10" db="EMBL/GenBank/DDBJ databases">
        <authorList>
            <person name="Amadeo P."/>
            <person name="Zhao Q."/>
            <person name="Wortman J."/>
            <person name="Fraser-Liggett C."/>
            <person name="Carlton J."/>
        </authorList>
    </citation>
    <scope>NUCLEOTIDE SEQUENCE</scope>
    <source>
        <strain evidence="3">G3</strain>
    </source>
</reference>
<organism evidence="3 4">
    <name type="scientific">Trichomonas vaginalis (strain ATCC PRA-98 / G3)</name>
    <dbReference type="NCBI Taxonomy" id="412133"/>
    <lineage>
        <taxon>Eukaryota</taxon>
        <taxon>Metamonada</taxon>
        <taxon>Parabasalia</taxon>
        <taxon>Trichomonadida</taxon>
        <taxon>Trichomonadidae</taxon>
        <taxon>Trichomonas</taxon>
    </lineage>
</organism>
<evidence type="ECO:0000313" key="3">
    <source>
        <dbReference type="EMBL" id="EAY20132.1"/>
    </source>
</evidence>